<evidence type="ECO:0000256" key="1">
    <source>
        <dbReference type="ARBA" id="ARBA00004141"/>
    </source>
</evidence>
<keyword evidence="7 10" id="KW-1133">Transmembrane helix</keyword>
<dbReference type="SUPFAM" id="SSF52540">
    <property type="entry name" value="P-loop containing nucleoside triphosphate hydrolases"/>
    <property type="match status" value="2"/>
</dbReference>
<evidence type="ECO:0000256" key="4">
    <source>
        <dbReference type="ARBA" id="ARBA00022692"/>
    </source>
</evidence>
<comment type="similarity">
    <text evidence="2">Belongs to the ABC transporter superfamily.</text>
</comment>
<proteinExistence type="inferred from homology"/>
<evidence type="ECO:0000313" key="13">
    <source>
        <dbReference type="Proteomes" id="UP001596527"/>
    </source>
</evidence>
<feature type="transmembrane region" description="Helical" evidence="10">
    <location>
        <begin position="644"/>
        <end position="666"/>
    </location>
</feature>
<feature type="region of interest" description="Disordered" evidence="9">
    <location>
        <begin position="540"/>
        <end position="580"/>
    </location>
</feature>
<dbReference type="InterPro" id="IPR003439">
    <property type="entry name" value="ABC_transporter-like_ATP-bd"/>
</dbReference>
<keyword evidence="5" id="KW-0547">Nucleotide-binding</keyword>
<keyword evidence="4 10" id="KW-0812">Transmembrane</keyword>
<evidence type="ECO:0000256" key="8">
    <source>
        <dbReference type="ARBA" id="ARBA00023136"/>
    </source>
</evidence>
<feature type="domain" description="ABC transporter" evidence="11">
    <location>
        <begin position="26"/>
        <end position="262"/>
    </location>
</feature>
<evidence type="ECO:0000256" key="6">
    <source>
        <dbReference type="ARBA" id="ARBA00022840"/>
    </source>
</evidence>
<dbReference type="PANTHER" id="PTHR43553">
    <property type="entry name" value="HEAVY METAL TRANSPORTER"/>
    <property type="match status" value="1"/>
</dbReference>
<evidence type="ECO:0000256" key="5">
    <source>
        <dbReference type="ARBA" id="ARBA00022741"/>
    </source>
</evidence>
<dbReference type="CDD" id="cd16914">
    <property type="entry name" value="EcfT"/>
    <property type="match status" value="1"/>
</dbReference>
<evidence type="ECO:0000313" key="12">
    <source>
        <dbReference type="EMBL" id="MFC7581444.1"/>
    </source>
</evidence>
<keyword evidence="13" id="KW-1185">Reference proteome</keyword>
<dbReference type="InterPro" id="IPR003593">
    <property type="entry name" value="AAA+_ATPase"/>
</dbReference>
<keyword evidence="8 10" id="KW-0472">Membrane</keyword>
<evidence type="ECO:0000259" key="11">
    <source>
        <dbReference type="PROSITE" id="PS50893"/>
    </source>
</evidence>
<name>A0ABW2SMW1_9ACTO</name>
<feature type="region of interest" description="Disordered" evidence="9">
    <location>
        <begin position="376"/>
        <end position="397"/>
    </location>
</feature>
<feature type="transmembrane region" description="Helical" evidence="10">
    <location>
        <begin position="814"/>
        <end position="837"/>
    </location>
</feature>
<dbReference type="InterPro" id="IPR003339">
    <property type="entry name" value="ABC/ECF_trnsptr_transmembrane"/>
</dbReference>
<dbReference type="PROSITE" id="PS50893">
    <property type="entry name" value="ABC_TRANSPORTER_2"/>
    <property type="match status" value="2"/>
</dbReference>
<feature type="region of interest" description="Disordered" evidence="9">
    <location>
        <begin position="283"/>
        <end position="304"/>
    </location>
</feature>
<feature type="transmembrane region" description="Helical" evidence="10">
    <location>
        <begin position="604"/>
        <end position="632"/>
    </location>
</feature>
<dbReference type="RefSeq" id="WP_380974767.1">
    <property type="nucleotide sequence ID" value="NZ_JBHTEF010000001.1"/>
</dbReference>
<dbReference type="Proteomes" id="UP001596527">
    <property type="component" value="Unassembled WGS sequence"/>
</dbReference>
<dbReference type="Gene3D" id="3.40.50.300">
    <property type="entry name" value="P-loop containing nucleotide triphosphate hydrolases"/>
    <property type="match status" value="2"/>
</dbReference>
<dbReference type="CDD" id="cd03225">
    <property type="entry name" value="ABC_cobalt_CbiO_domain1"/>
    <property type="match status" value="2"/>
</dbReference>
<keyword evidence="3" id="KW-0813">Transport</keyword>
<dbReference type="InterPro" id="IPR015856">
    <property type="entry name" value="ABC_transpr_CbiO/EcfA_su"/>
</dbReference>
<evidence type="ECO:0000256" key="9">
    <source>
        <dbReference type="SAM" id="MobiDB-lite"/>
    </source>
</evidence>
<dbReference type="InterPro" id="IPR017871">
    <property type="entry name" value="ABC_transporter-like_CS"/>
</dbReference>
<dbReference type="InterPro" id="IPR050095">
    <property type="entry name" value="ECF_ABC_transporter_ATP-bd"/>
</dbReference>
<protein>
    <submittedName>
        <fullName evidence="12">ATP-binding cassette domain-containing protein</fullName>
    </submittedName>
</protein>
<dbReference type="SMART" id="SM00382">
    <property type="entry name" value="AAA"/>
    <property type="match status" value="2"/>
</dbReference>
<dbReference type="PANTHER" id="PTHR43553:SF24">
    <property type="entry name" value="ENERGY-COUPLING FACTOR TRANSPORTER ATP-BINDING PROTEIN ECFA1"/>
    <property type="match status" value="1"/>
</dbReference>
<evidence type="ECO:0000256" key="7">
    <source>
        <dbReference type="ARBA" id="ARBA00022989"/>
    </source>
</evidence>
<gene>
    <name evidence="12" type="ORF">ACFQWG_09590</name>
</gene>
<dbReference type="Pfam" id="PF00005">
    <property type="entry name" value="ABC_tran"/>
    <property type="match status" value="2"/>
</dbReference>
<dbReference type="Pfam" id="PF02361">
    <property type="entry name" value="CbiQ"/>
    <property type="match status" value="1"/>
</dbReference>
<sequence>MDSIEAALAADRAREAGAASVPGARVRVRGWGWRHAGRKAWALRDIDLDIAPGERVLLLGTSGAGKSTLLGGLAGVLGGEDEGDSAGSLAVDGRAPEELRGRVGLMMQDPEAQVVLARAGDDVAFGCENLGVPREEIWTRVRDALDEVGLGGLSLDHPTSRLSGGQKQRLALASILAMRPGLLLLDEPTANLDPEGVGEVVEATRRVLERTGATLIVVEHRVDVWAGLVDRAVVVMEGAVRADGPLEDVLRDEGGALRDAGIWLPGDDRAVVEEARRRWAAASACSAPPPARGAEQAARPSPAPAMRVRDLAIGYREDRPVRSGIDLDIPRGASTCVIGPNGVGKSALALTVAGLLPQLAGTVDAAEDLAPLRSSRRPHRTRTRTAPDAARTDPHTWSSRELPGRISLVFQEPEYQFVERTVREELEVGPRLAGVGGAELDGLVERTLRRLRLDQVALANPMTLSGGEKRRLSVATALISAPRVVLLDEPTFGQDRSTWLELVGILQEAVEAGTTLVSVTHDRAFIEVMGDRVIDLSEVGRPAGHRREAEPASQTGLVPDGRPPRPVSAPPARNDPEERAAPRIGWRDVLAGRGLRAVNPVTQVLALVVMTTPLMASVDVLSAGIALALEVLLVPLAGIEARRVLTRIVPLLAAAPLAALSMLLYAKPGGDVYWSWGPAAVSQNSVELAGAVLLRVLALGLPAIVLLSRIDPTDMADGLGQVLHLPARPVLASLAGVRMTGLMVTDWRALERARRMRGIGDGSRVAAFFRGAFALLVFALRRSAKLSLTMEARGFGAPGPRSWARPSRVGGADAAMMAVAVAVPVAAIGAAVWFGVLRPAGT</sequence>
<dbReference type="EMBL" id="JBHTEF010000001">
    <property type="protein sequence ID" value="MFC7581444.1"/>
    <property type="molecule type" value="Genomic_DNA"/>
</dbReference>
<comment type="subcellular location">
    <subcellularLocation>
        <location evidence="1">Membrane</location>
        <topology evidence="1">Multi-pass membrane protein</topology>
    </subcellularLocation>
</comment>
<feature type="domain" description="ABC transporter" evidence="11">
    <location>
        <begin position="306"/>
        <end position="563"/>
    </location>
</feature>
<accession>A0ABW2SMW1</accession>
<dbReference type="InterPro" id="IPR027417">
    <property type="entry name" value="P-loop_NTPase"/>
</dbReference>
<keyword evidence="6 12" id="KW-0067">ATP-binding</keyword>
<comment type="caution">
    <text evidence="12">The sequence shown here is derived from an EMBL/GenBank/DDBJ whole genome shotgun (WGS) entry which is preliminary data.</text>
</comment>
<feature type="transmembrane region" description="Helical" evidence="10">
    <location>
        <begin position="686"/>
        <end position="707"/>
    </location>
</feature>
<dbReference type="GO" id="GO:0005524">
    <property type="term" value="F:ATP binding"/>
    <property type="evidence" value="ECO:0007669"/>
    <property type="project" value="UniProtKB-KW"/>
</dbReference>
<reference evidence="13" key="1">
    <citation type="journal article" date="2019" name="Int. J. Syst. Evol. Microbiol.">
        <title>The Global Catalogue of Microorganisms (GCM) 10K type strain sequencing project: providing services to taxonomists for standard genome sequencing and annotation.</title>
        <authorList>
            <consortium name="The Broad Institute Genomics Platform"/>
            <consortium name="The Broad Institute Genome Sequencing Center for Infectious Disease"/>
            <person name="Wu L."/>
            <person name="Ma J."/>
        </authorList>
    </citation>
    <scope>NUCLEOTIDE SEQUENCE [LARGE SCALE GENOMIC DNA]</scope>
    <source>
        <strain evidence="13">CCUG 56698</strain>
    </source>
</reference>
<organism evidence="12 13">
    <name type="scientific">Schaalia naturae</name>
    <dbReference type="NCBI Taxonomy" id="635203"/>
    <lineage>
        <taxon>Bacteria</taxon>
        <taxon>Bacillati</taxon>
        <taxon>Actinomycetota</taxon>
        <taxon>Actinomycetes</taxon>
        <taxon>Actinomycetales</taxon>
        <taxon>Actinomycetaceae</taxon>
        <taxon>Schaalia</taxon>
    </lineage>
</organism>
<evidence type="ECO:0000256" key="3">
    <source>
        <dbReference type="ARBA" id="ARBA00022448"/>
    </source>
</evidence>
<evidence type="ECO:0000256" key="2">
    <source>
        <dbReference type="ARBA" id="ARBA00005417"/>
    </source>
</evidence>
<feature type="transmembrane region" description="Helical" evidence="10">
    <location>
        <begin position="762"/>
        <end position="780"/>
    </location>
</feature>
<evidence type="ECO:0000256" key="10">
    <source>
        <dbReference type="SAM" id="Phobius"/>
    </source>
</evidence>
<dbReference type="PROSITE" id="PS00211">
    <property type="entry name" value="ABC_TRANSPORTER_1"/>
    <property type="match status" value="2"/>
</dbReference>